<keyword evidence="1" id="KW-0472">Membrane</keyword>
<evidence type="ECO:0000313" key="3">
    <source>
        <dbReference type="Proteomes" id="UP000265000"/>
    </source>
</evidence>
<feature type="transmembrane region" description="Helical" evidence="1">
    <location>
        <begin position="180"/>
        <end position="204"/>
    </location>
</feature>
<dbReference type="AlphaFoldDB" id="A0A3Q2P240"/>
<reference evidence="2" key="1">
    <citation type="submission" date="2025-08" db="UniProtKB">
        <authorList>
            <consortium name="Ensembl"/>
        </authorList>
    </citation>
    <scope>IDENTIFICATION</scope>
</reference>
<dbReference type="GeneTree" id="ENSGT01140000282895"/>
<proteinExistence type="predicted"/>
<accession>A0A3Q2P240</accession>
<name>A0A3Q2P240_FUNHE</name>
<keyword evidence="1" id="KW-1133">Transmembrane helix</keyword>
<evidence type="ECO:0000313" key="2">
    <source>
        <dbReference type="Ensembl" id="ENSFHEP00000006002.1"/>
    </source>
</evidence>
<organism evidence="2 3">
    <name type="scientific">Fundulus heteroclitus</name>
    <name type="common">Killifish</name>
    <name type="synonym">Mummichog</name>
    <dbReference type="NCBI Taxonomy" id="8078"/>
    <lineage>
        <taxon>Eukaryota</taxon>
        <taxon>Metazoa</taxon>
        <taxon>Chordata</taxon>
        <taxon>Craniata</taxon>
        <taxon>Vertebrata</taxon>
        <taxon>Euteleostomi</taxon>
        <taxon>Actinopterygii</taxon>
        <taxon>Neopterygii</taxon>
        <taxon>Teleostei</taxon>
        <taxon>Neoteleostei</taxon>
        <taxon>Acanthomorphata</taxon>
        <taxon>Ovalentaria</taxon>
        <taxon>Atherinomorphae</taxon>
        <taxon>Cyprinodontiformes</taxon>
        <taxon>Fundulidae</taxon>
        <taxon>Fundulus</taxon>
    </lineage>
</organism>
<reference evidence="2" key="2">
    <citation type="submission" date="2025-09" db="UniProtKB">
        <authorList>
            <consortium name="Ensembl"/>
        </authorList>
    </citation>
    <scope>IDENTIFICATION</scope>
</reference>
<protein>
    <submittedName>
        <fullName evidence="2">Uncharacterized protein</fullName>
    </submittedName>
</protein>
<dbReference type="Proteomes" id="UP000265000">
    <property type="component" value="Unplaced"/>
</dbReference>
<keyword evidence="3" id="KW-1185">Reference proteome</keyword>
<evidence type="ECO:0000256" key="1">
    <source>
        <dbReference type="SAM" id="Phobius"/>
    </source>
</evidence>
<sequence>MTQSSESFARVTPTRFHTLMSALSSASSSSCCNLRSLCIHPGLQLLDLLLAALHCYLLRLIQAMLQVFDGLLHVFLHALQVVVGTESIIQLQLGVLLVPAASLRLQGALQGVHHPQLVPLGLLHLLVFLGELALNFRFHLVELQLGSKDLALLVLKGSLPRNRKMSGSLSRCQAKYMKHLIFFSHLCFLQSSLYLGFLLLQLFAHLLQLMDAFSSLANLLGEVRNFLCFRQSHSVSYPPTTVAVS</sequence>
<keyword evidence="1" id="KW-0812">Transmembrane</keyword>
<dbReference type="Ensembl" id="ENSFHET00000006236.1">
    <property type="protein sequence ID" value="ENSFHEP00000006002.1"/>
    <property type="gene ID" value="ENSFHEG00000007000.1"/>
</dbReference>